<proteinExistence type="predicted"/>
<reference evidence="3 4" key="1">
    <citation type="journal article" date="2014" name="Nat. Genet.">
        <title>Genome and transcriptome of the porcine whipworm Trichuris suis.</title>
        <authorList>
            <person name="Jex A.R."/>
            <person name="Nejsum P."/>
            <person name="Schwarz E.M."/>
            <person name="Hu L."/>
            <person name="Young N.D."/>
            <person name="Hall R.S."/>
            <person name="Korhonen P.K."/>
            <person name="Liao S."/>
            <person name="Thamsborg S."/>
            <person name="Xia J."/>
            <person name="Xu P."/>
            <person name="Wang S."/>
            <person name="Scheerlinck J.P."/>
            <person name="Hofmann A."/>
            <person name="Sternberg P.W."/>
            <person name="Wang J."/>
            <person name="Gasser R.B."/>
        </authorList>
    </citation>
    <scope>NUCLEOTIDE SEQUENCE [LARGE SCALE GENOMIC DNA]</scope>
    <source>
        <strain evidence="3">DCEP-RM93F</strain>
        <strain evidence="2">DCEP-RM93M</strain>
    </source>
</reference>
<dbReference type="EMBL" id="KL363223">
    <property type="protein sequence ID" value="KFD52774.1"/>
    <property type="molecule type" value="Genomic_DNA"/>
</dbReference>
<evidence type="ECO:0000313" key="2">
    <source>
        <dbReference type="EMBL" id="KFD52774.1"/>
    </source>
</evidence>
<organism evidence="3">
    <name type="scientific">Trichuris suis</name>
    <name type="common">pig whipworm</name>
    <dbReference type="NCBI Taxonomy" id="68888"/>
    <lineage>
        <taxon>Eukaryota</taxon>
        <taxon>Metazoa</taxon>
        <taxon>Ecdysozoa</taxon>
        <taxon>Nematoda</taxon>
        <taxon>Enoplea</taxon>
        <taxon>Dorylaimia</taxon>
        <taxon>Trichinellida</taxon>
        <taxon>Trichuridae</taxon>
        <taxon>Trichuris</taxon>
    </lineage>
</organism>
<keyword evidence="4" id="KW-1185">Reference proteome</keyword>
<protein>
    <submittedName>
        <fullName evidence="3">Uncharacterized protein</fullName>
    </submittedName>
</protein>
<evidence type="ECO:0000313" key="3">
    <source>
        <dbReference type="EMBL" id="KFD71933.1"/>
    </source>
</evidence>
<dbReference type="AlphaFoldDB" id="A0A085NR37"/>
<evidence type="ECO:0000313" key="4">
    <source>
        <dbReference type="Proteomes" id="UP000030764"/>
    </source>
</evidence>
<gene>
    <name evidence="2" type="ORF">M513_06265</name>
    <name evidence="3" type="ORF">M514_06265</name>
</gene>
<sequence>MDTTLAYEPHQNGPASGRAVFVSPSMKSATYVSSGSTHTGLLSIHHARDRTAWSSEDPSPTSSSSTAESTPSQSIG</sequence>
<name>A0A085NR37_9BILA</name>
<evidence type="ECO:0000256" key="1">
    <source>
        <dbReference type="SAM" id="MobiDB-lite"/>
    </source>
</evidence>
<dbReference type="EMBL" id="KL367480">
    <property type="protein sequence ID" value="KFD71933.1"/>
    <property type="molecule type" value="Genomic_DNA"/>
</dbReference>
<accession>A0A085NR37</accession>
<feature type="region of interest" description="Disordered" evidence="1">
    <location>
        <begin position="47"/>
        <end position="76"/>
    </location>
</feature>
<dbReference type="Proteomes" id="UP000030758">
    <property type="component" value="Unassembled WGS sequence"/>
</dbReference>
<feature type="compositionally biased region" description="Low complexity" evidence="1">
    <location>
        <begin position="54"/>
        <end position="76"/>
    </location>
</feature>
<dbReference type="Proteomes" id="UP000030764">
    <property type="component" value="Unassembled WGS sequence"/>
</dbReference>